<comment type="pathway">
    <text evidence="2">Cofactor biosynthesis; molybdopterin biosynthesis.</text>
</comment>
<evidence type="ECO:0000256" key="2">
    <source>
        <dbReference type="ARBA" id="ARBA00005046"/>
    </source>
</evidence>
<dbReference type="SFLD" id="SFLDG01067">
    <property type="entry name" value="SPASM/twitch_domain_containing"/>
    <property type="match status" value="1"/>
</dbReference>
<name>A0AAW1PTI4_9CHLO</name>
<keyword evidence="16" id="KW-1185">Reference proteome</keyword>
<keyword evidence="5" id="KW-0949">S-adenosyl-L-methionine</keyword>
<dbReference type="Proteomes" id="UP001489004">
    <property type="component" value="Unassembled WGS sequence"/>
</dbReference>
<evidence type="ECO:0000256" key="13">
    <source>
        <dbReference type="ARBA" id="ARBA00048697"/>
    </source>
</evidence>
<keyword evidence="7" id="KW-0547">Nucleotide-binding</keyword>
<comment type="catalytic activity">
    <reaction evidence="13">
        <text>GTP + AH2 + S-adenosyl-L-methionine = (8S)-3',8-cyclo-7,8-dihydroguanosine 5'-triphosphate + 5'-deoxyadenosine + L-methionine + A + H(+)</text>
        <dbReference type="Rhea" id="RHEA:49576"/>
        <dbReference type="ChEBI" id="CHEBI:13193"/>
        <dbReference type="ChEBI" id="CHEBI:15378"/>
        <dbReference type="ChEBI" id="CHEBI:17319"/>
        <dbReference type="ChEBI" id="CHEBI:17499"/>
        <dbReference type="ChEBI" id="CHEBI:37565"/>
        <dbReference type="ChEBI" id="CHEBI:57844"/>
        <dbReference type="ChEBI" id="CHEBI:59789"/>
        <dbReference type="ChEBI" id="CHEBI:131766"/>
        <dbReference type="EC" id="4.1.99.22"/>
    </reaction>
</comment>
<evidence type="ECO:0000259" key="14">
    <source>
        <dbReference type="PROSITE" id="PS51918"/>
    </source>
</evidence>
<dbReference type="GO" id="GO:0061798">
    <property type="term" value="F:GTP 3',8'-cyclase activity"/>
    <property type="evidence" value="ECO:0007669"/>
    <property type="project" value="UniProtKB-EC"/>
</dbReference>
<dbReference type="PANTHER" id="PTHR22960:SF0">
    <property type="entry name" value="MOLYBDENUM COFACTOR BIOSYNTHESIS PROTEIN 1"/>
    <property type="match status" value="1"/>
</dbReference>
<dbReference type="InterPro" id="IPR000385">
    <property type="entry name" value="MoaA_NifB_PqqE_Fe-S-bd_CS"/>
</dbReference>
<feature type="domain" description="Radical SAM core" evidence="14">
    <location>
        <begin position="5"/>
        <end position="227"/>
    </location>
</feature>
<dbReference type="NCBIfam" id="NF001199">
    <property type="entry name" value="PRK00164.2-1"/>
    <property type="match status" value="1"/>
</dbReference>
<dbReference type="InterPro" id="IPR013483">
    <property type="entry name" value="MoaA"/>
</dbReference>
<keyword evidence="12" id="KW-0456">Lyase</keyword>
<comment type="cofactor">
    <cofactor evidence="1">
        <name>[4Fe-4S] cluster</name>
        <dbReference type="ChEBI" id="CHEBI:49883"/>
    </cofactor>
</comment>
<dbReference type="HAMAP" id="MF_01225_B">
    <property type="entry name" value="MoaA_B"/>
    <property type="match status" value="1"/>
</dbReference>
<dbReference type="InterPro" id="IPR058240">
    <property type="entry name" value="rSAM_sf"/>
</dbReference>
<dbReference type="InterPro" id="IPR013785">
    <property type="entry name" value="Aldolase_TIM"/>
</dbReference>
<dbReference type="Pfam" id="PF04055">
    <property type="entry name" value="Radical_SAM"/>
    <property type="match status" value="1"/>
</dbReference>
<evidence type="ECO:0000256" key="3">
    <source>
        <dbReference type="ARBA" id="ARBA00012167"/>
    </source>
</evidence>
<dbReference type="NCBIfam" id="TIGR02666">
    <property type="entry name" value="moaA"/>
    <property type="match status" value="1"/>
</dbReference>
<dbReference type="InterPro" id="IPR007197">
    <property type="entry name" value="rSAM"/>
</dbReference>
<organism evidence="15 16">
    <name type="scientific">[Myrmecia] bisecta</name>
    <dbReference type="NCBI Taxonomy" id="41462"/>
    <lineage>
        <taxon>Eukaryota</taxon>
        <taxon>Viridiplantae</taxon>
        <taxon>Chlorophyta</taxon>
        <taxon>core chlorophytes</taxon>
        <taxon>Trebouxiophyceae</taxon>
        <taxon>Trebouxiales</taxon>
        <taxon>Trebouxiaceae</taxon>
        <taxon>Myrmecia</taxon>
    </lineage>
</organism>
<sequence length="327" mass="36627">MLTDTFGRKHTYLRISLTERCNLRCMYCMPEEGVDLTPGDHLLSSDEIVHVAKLFVEAGVDKIRLTGGEPTLRKDIVELTGRLHALPGLRSIGITTNGIALRRKLADLQANGLSLLNISLDTLRADRFEHMTRRRGHERVLETIEDAIRLGYNPLKVNVVVMRGVNDDEIPDFVELTRHKPINVRFIEYMPFDGNVWSDRKMVTYKEMLTAVAKRFPEGLERLQDPKGEVAKNFRVPGFRGSVSFITSMTKAFCGDCNRLRIMADGNLKVCLFGANEVSLKSALKEGATDDDLRAIISAAVDRKKAAHAGMFEIAQTRNRAMVKIGG</sequence>
<keyword evidence="4" id="KW-0004">4Fe-4S</keyword>
<dbReference type="GO" id="GO:0051539">
    <property type="term" value="F:4 iron, 4 sulfur cluster binding"/>
    <property type="evidence" value="ECO:0007669"/>
    <property type="project" value="UniProtKB-KW"/>
</dbReference>
<dbReference type="CDD" id="cd21117">
    <property type="entry name" value="Twitch_MoaA"/>
    <property type="match status" value="1"/>
</dbReference>
<comment type="caution">
    <text evidence="15">The sequence shown here is derived from an EMBL/GenBank/DDBJ whole genome shotgun (WGS) entry which is preliminary data.</text>
</comment>
<dbReference type="AlphaFoldDB" id="A0AAW1PTI4"/>
<evidence type="ECO:0000256" key="1">
    <source>
        <dbReference type="ARBA" id="ARBA00001966"/>
    </source>
</evidence>
<keyword evidence="10" id="KW-0342">GTP-binding</keyword>
<dbReference type="SFLD" id="SFLDG01383">
    <property type="entry name" value="cyclic_pyranopterin_phosphate"/>
    <property type="match status" value="1"/>
</dbReference>
<evidence type="ECO:0000256" key="10">
    <source>
        <dbReference type="ARBA" id="ARBA00023134"/>
    </source>
</evidence>
<dbReference type="EMBL" id="JALJOR010000009">
    <property type="protein sequence ID" value="KAK9811433.1"/>
    <property type="molecule type" value="Genomic_DNA"/>
</dbReference>
<dbReference type="Pfam" id="PF06463">
    <property type="entry name" value="Mob_synth_C"/>
    <property type="match status" value="1"/>
</dbReference>
<dbReference type="GO" id="GO:0005525">
    <property type="term" value="F:GTP binding"/>
    <property type="evidence" value="ECO:0007669"/>
    <property type="project" value="UniProtKB-KW"/>
</dbReference>
<dbReference type="InterPro" id="IPR040064">
    <property type="entry name" value="MoaA-like"/>
</dbReference>
<evidence type="ECO:0000256" key="12">
    <source>
        <dbReference type="ARBA" id="ARBA00023239"/>
    </source>
</evidence>
<dbReference type="EC" id="4.1.99.22" evidence="3"/>
<dbReference type="PANTHER" id="PTHR22960">
    <property type="entry name" value="MOLYBDOPTERIN COFACTOR SYNTHESIS PROTEIN A"/>
    <property type="match status" value="1"/>
</dbReference>
<dbReference type="GO" id="GO:0046872">
    <property type="term" value="F:metal ion binding"/>
    <property type="evidence" value="ECO:0007669"/>
    <property type="project" value="UniProtKB-KW"/>
</dbReference>
<dbReference type="SFLD" id="SFLDS00029">
    <property type="entry name" value="Radical_SAM"/>
    <property type="match status" value="1"/>
</dbReference>
<dbReference type="GO" id="GO:0061799">
    <property type="term" value="F:cyclic pyranopterin monophosphate synthase activity"/>
    <property type="evidence" value="ECO:0007669"/>
    <property type="project" value="TreeGrafter"/>
</dbReference>
<keyword evidence="8" id="KW-0408">Iron</keyword>
<gene>
    <name evidence="15" type="ORF">WJX72_003867</name>
</gene>
<evidence type="ECO:0000256" key="9">
    <source>
        <dbReference type="ARBA" id="ARBA00023014"/>
    </source>
</evidence>
<keyword evidence="9" id="KW-0411">Iron-sulfur</keyword>
<dbReference type="InterPro" id="IPR050105">
    <property type="entry name" value="MoCo_biosynth_MoaA/MoaC"/>
</dbReference>
<dbReference type="Gene3D" id="3.20.20.70">
    <property type="entry name" value="Aldolase class I"/>
    <property type="match status" value="1"/>
</dbReference>
<keyword evidence="11" id="KW-0501">Molybdenum cofactor biosynthesis</keyword>
<evidence type="ECO:0000256" key="11">
    <source>
        <dbReference type="ARBA" id="ARBA00023150"/>
    </source>
</evidence>
<dbReference type="CDD" id="cd01335">
    <property type="entry name" value="Radical_SAM"/>
    <property type="match status" value="1"/>
</dbReference>
<dbReference type="PROSITE" id="PS01305">
    <property type="entry name" value="MOAA_NIFB_PQQE"/>
    <property type="match status" value="1"/>
</dbReference>
<evidence type="ECO:0000256" key="7">
    <source>
        <dbReference type="ARBA" id="ARBA00022741"/>
    </source>
</evidence>
<evidence type="ECO:0000313" key="16">
    <source>
        <dbReference type="Proteomes" id="UP001489004"/>
    </source>
</evidence>
<dbReference type="InterPro" id="IPR006638">
    <property type="entry name" value="Elp3/MiaA/NifB-like_rSAM"/>
</dbReference>
<evidence type="ECO:0000256" key="6">
    <source>
        <dbReference type="ARBA" id="ARBA00022723"/>
    </source>
</evidence>
<dbReference type="SUPFAM" id="SSF102114">
    <property type="entry name" value="Radical SAM enzymes"/>
    <property type="match status" value="1"/>
</dbReference>
<evidence type="ECO:0000256" key="5">
    <source>
        <dbReference type="ARBA" id="ARBA00022691"/>
    </source>
</evidence>
<evidence type="ECO:0000256" key="4">
    <source>
        <dbReference type="ARBA" id="ARBA00022485"/>
    </source>
</evidence>
<accession>A0AAW1PTI4</accession>
<dbReference type="SMART" id="SM00729">
    <property type="entry name" value="Elp3"/>
    <property type="match status" value="1"/>
</dbReference>
<evidence type="ECO:0000256" key="8">
    <source>
        <dbReference type="ARBA" id="ARBA00023004"/>
    </source>
</evidence>
<dbReference type="GO" id="GO:0006777">
    <property type="term" value="P:Mo-molybdopterin cofactor biosynthetic process"/>
    <property type="evidence" value="ECO:0007669"/>
    <property type="project" value="UniProtKB-KW"/>
</dbReference>
<evidence type="ECO:0000313" key="15">
    <source>
        <dbReference type="EMBL" id="KAK9811433.1"/>
    </source>
</evidence>
<keyword evidence="6" id="KW-0479">Metal-binding</keyword>
<dbReference type="InterPro" id="IPR010505">
    <property type="entry name" value="MoaA_twitch"/>
</dbReference>
<dbReference type="SFLD" id="SFLDG01386">
    <property type="entry name" value="main_SPASM_domain-containing"/>
    <property type="match status" value="1"/>
</dbReference>
<protein>
    <recommendedName>
        <fullName evidence="3">GTP 3',8-cyclase</fullName>
        <ecNumber evidence="3">4.1.99.22</ecNumber>
    </recommendedName>
</protein>
<proteinExistence type="inferred from homology"/>
<reference evidence="15 16" key="1">
    <citation type="journal article" date="2024" name="Nat. Commun.">
        <title>Phylogenomics reveals the evolutionary origins of lichenization in chlorophyte algae.</title>
        <authorList>
            <person name="Puginier C."/>
            <person name="Libourel C."/>
            <person name="Otte J."/>
            <person name="Skaloud P."/>
            <person name="Haon M."/>
            <person name="Grisel S."/>
            <person name="Petersen M."/>
            <person name="Berrin J.G."/>
            <person name="Delaux P.M."/>
            <person name="Dal Grande F."/>
            <person name="Keller J."/>
        </authorList>
    </citation>
    <scope>NUCLEOTIDE SEQUENCE [LARGE SCALE GENOMIC DNA]</scope>
    <source>
        <strain evidence="15 16">SAG 2043</strain>
    </source>
</reference>
<dbReference type="PROSITE" id="PS51918">
    <property type="entry name" value="RADICAL_SAM"/>
    <property type="match status" value="1"/>
</dbReference>